<feature type="domain" description="DUF4352" evidence="2">
    <location>
        <begin position="55"/>
        <end position="132"/>
    </location>
</feature>
<comment type="caution">
    <text evidence="3">The sequence shown here is derived from an EMBL/GenBank/DDBJ whole genome shotgun (WGS) entry which is preliminary data.</text>
</comment>
<dbReference type="EMBL" id="JASITI010000001">
    <property type="protein sequence ID" value="MDK9494169.1"/>
    <property type="molecule type" value="Genomic_DNA"/>
</dbReference>
<reference evidence="3 4" key="1">
    <citation type="submission" date="2023-05" db="EMBL/GenBank/DDBJ databases">
        <title>Sequencing and Assembly of Streptomyces sp. NP73.</title>
        <authorList>
            <person name="Konwar A.N."/>
            <person name="Saikia K."/>
            <person name="Thakur D."/>
        </authorList>
    </citation>
    <scope>NUCLEOTIDE SEQUENCE [LARGE SCALE GENOMIC DNA]</scope>
    <source>
        <strain evidence="3 4">NP73</strain>
    </source>
</reference>
<organism evidence="3 4">
    <name type="scientific">Streptomyces katrae</name>
    <dbReference type="NCBI Taxonomy" id="68223"/>
    <lineage>
        <taxon>Bacteria</taxon>
        <taxon>Bacillati</taxon>
        <taxon>Actinomycetota</taxon>
        <taxon>Actinomycetes</taxon>
        <taxon>Kitasatosporales</taxon>
        <taxon>Streptomycetaceae</taxon>
        <taxon>Streptomyces</taxon>
    </lineage>
</organism>
<gene>
    <name evidence="3" type="ORF">QEZ40_000036</name>
</gene>
<evidence type="ECO:0000313" key="4">
    <source>
        <dbReference type="Proteomes" id="UP001223390"/>
    </source>
</evidence>
<protein>
    <submittedName>
        <fullName evidence="3">DUF4232 domain-containing protein</fullName>
    </submittedName>
</protein>
<name>A0ABT7GKQ8_9ACTN</name>
<evidence type="ECO:0000259" key="2">
    <source>
        <dbReference type="Pfam" id="PF11611"/>
    </source>
</evidence>
<proteinExistence type="predicted"/>
<accession>A0ABT7GKQ8</accession>
<dbReference type="Gene3D" id="2.60.40.1240">
    <property type="match status" value="1"/>
</dbReference>
<dbReference type="InterPro" id="IPR029051">
    <property type="entry name" value="DUF4352"/>
</dbReference>
<dbReference type="InterPro" id="IPR029050">
    <property type="entry name" value="Immunoprotect_excell_Ig-like"/>
</dbReference>
<dbReference type="Proteomes" id="UP001223390">
    <property type="component" value="Unassembled WGS sequence"/>
</dbReference>
<dbReference type="RefSeq" id="WP_285340092.1">
    <property type="nucleotide sequence ID" value="NZ_JASITI010000001.1"/>
</dbReference>
<dbReference type="Pfam" id="PF11611">
    <property type="entry name" value="DUF4352"/>
    <property type="match status" value="1"/>
</dbReference>
<keyword evidence="1" id="KW-0732">Signal</keyword>
<evidence type="ECO:0000256" key="1">
    <source>
        <dbReference type="ARBA" id="ARBA00022729"/>
    </source>
</evidence>
<evidence type="ECO:0000313" key="3">
    <source>
        <dbReference type="EMBL" id="MDK9494169.1"/>
    </source>
</evidence>
<keyword evidence="4" id="KW-1185">Reference proteome</keyword>
<sequence>MRQRTGRLLGPLLVLLLVGAGPDGSGETVSLDGDRPGERLDVTLTRVVDPAGRADSERLVAVELRLENTGSVPYEDSPAPAAHLLDTAGQRFTGTAAATGAGPSLPDTVTLAPGDSASGFVTFRVPAGAGLAAVQFALDAGLGDDVGHWSLS</sequence>